<reference evidence="6 7" key="1">
    <citation type="submission" date="2019-03" db="EMBL/GenBank/DDBJ databases">
        <title>Genomics of glacier-inhabiting Cryobacterium strains.</title>
        <authorList>
            <person name="Liu Q."/>
            <person name="Xin Y.-H."/>
        </authorList>
    </citation>
    <scope>NUCLEOTIDE SEQUENCE [LARGE SCALE GENOMIC DNA]</scope>
    <source>
        <strain evidence="6 7">Sr59</strain>
    </source>
</reference>
<dbReference type="SUPFAM" id="SSF51569">
    <property type="entry name" value="Aldolase"/>
    <property type="match status" value="1"/>
</dbReference>
<comment type="caution">
    <text evidence="6">The sequence shown here is derived from an EMBL/GenBank/DDBJ whole genome shotgun (WGS) entry which is preliminary data.</text>
</comment>
<accession>A0A4R9BMI8</accession>
<dbReference type="Pfam" id="PF01081">
    <property type="entry name" value="Aldolase"/>
    <property type="match status" value="1"/>
</dbReference>
<dbReference type="InterPro" id="IPR013785">
    <property type="entry name" value="Aldolase_TIM"/>
</dbReference>
<keyword evidence="5" id="KW-0119">Carbohydrate metabolism</keyword>
<organism evidence="6 7">
    <name type="scientific">Cryobacterium lactosi</name>
    <dbReference type="NCBI Taxonomy" id="1259202"/>
    <lineage>
        <taxon>Bacteria</taxon>
        <taxon>Bacillati</taxon>
        <taxon>Actinomycetota</taxon>
        <taxon>Actinomycetes</taxon>
        <taxon>Micrococcales</taxon>
        <taxon>Microbacteriaceae</taxon>
        <taxon>Cryobacterium</taxon>
    </lineage>
</organism>
<evidence type="ECO:0000313" key="6">
    <source>
        <dbReference type="EMBL" id="TFD87176.1"/>
    </source>
</evidence>
<comment type="similarity">
    <text evidence="2">Belongs to the KHG/KDPG aldolase family.</text>
</comment>
<keyword evidence="4" id="KW-0456">Lyase</keyword>
<dbReference type="PANTHER" id="PTHR30246">
    <property type="entry name" value="2-KETO-3-DEOXY-6-PHOSPHOGLUCONATE ALDOLASE"/>
    <property type="match status" value="1"/>
</dbReference>
<dbReference type="InterPro" id="IPR000887">
    <property type="entry name" value="Aldlse_KDPG_KHG"/>
</dbReference>
<dbReference type="RefSeq" id="WP_134641659.1">
    <property type="nucleotide sequence ID" value="NZ_SOHM01000031.1"/>
</dbReference>
<dbReference type="PANTHER" id="PTHR30246:SF1">
    <property type="entry name" value="2-DEHYDRO-3-DEOXY-6-PHOSPHOGALACTONATE ALDOLASE-RELATED"/>
    <property type="match status" value="1"/>
</dbReference>
<comment type="pathway">
    <text evidence="1">Carbohydrate acid metabolism.</text>
</comment>
<proteinExistence type="inferred from homology"/>
<gene>
    <name evidence="6" type="ORF">E3T61_15180</name>
</gene>
<evidence type="ECO:0000256" key="2">
    <source>
        <dbReference type="ARBA" id="ARBA00006906"/>
    </source>
</evidence>
<dbReference type="GO" id="GO:0016829">
    <property type="term" value="F:lyase activity"/>
    <property type="evidence" value="ECO:0007669"/>
    <property type="project" value="UniProtKB-KW"/>
</dbReference>
<dbReference type="Proteomes" id="UP000298468">
    <property type="component" value="Unassembled WGS sequence"/>
</dbReference>
<evidence type="ECO:0000313" key="7">
    <source>
        <dbReference type="Proteomes" id="UP000298468"/>
    </source>
</evidence>
<evidence type="ECO:0000256" key="3">
    <source>
        <dbReference type="ARBA" id="ARBA00011233"/>
    </source>
</evidence>
<evidence type="ECO:0000256" key="4">
    <source>
        <dbReference type="ARBA" id="ARBA00023239"/>
    </source>
</evidence>
<dbReference type="Gene3D" id="3.20.20.70">
    <property type="entry name" value="Aldolase class I"/>
    <property type="match status" value="1"/>
</dbReference>
<sequence length="233" mass="23901">MTGASVNLTSTAPAAAIERRTPSDLLRQNPLIAVLRAARATDYDRVVEVLADAGVRSIELTLSTLGTFEHLPALQASLGERVEIGIGTIVSADQARRAIDAGADYLVTPVVDLEVINLAVGAGTPIYAGGLTPTELYSAWAAGVTAVKIFPAQTVGSAYATHLRGPFPDLQFLPSGGVGLADVPAWLRAGAVAVSLGGPLLGDALDGGSLVALADRARRAVDVVREARDGGRS</sequence>
<dbReference type="CDD" id="cd00452">
    <property type="entry name" value="KDPG_aldolase"/>
    <property type="match status" value="1"/>
</dbReference>
<evidence type="ECO:0000256" key="5">
    <source>
        <dbReference type="ARBA" id="ARBA00023277"/>
    </source>
</evidence>
<dbReference type="OrthoDB" id="9805177at2"/>
<evidence type="ECO:0000256" key="1">
    <source>
        <dbReference type="ARBA" id="ARBA00004761"/>
    </source>
</evidence>
<keyword evidence="7" id="KW-1185">Reference proteome</keyword>
<protein>
    <submittedName>
        <fullName evidence="6">Bifunctional 4-hydroxy-2-oxoglutarate aldolase/2-dehydro-3-deoxy-phosphogluconate aldolase</fullName>
    </submittedName>
</protein>
<comment type="subunit">
    <text evidence="3">Homotrimer.</text>
</comment>
<dbReference type="EMBL" id="SOHM01000031">
    <property type="protein sequence ID" value="TFD87176.1"/>
    <property type="molecule type" value="Genomic_DNA"/>
</dbReference>
<name>A0A4R9BMI8_9MICO</name>
<dbReference type="AlphaFoldDB" id="A0A4R9BMI8"/>